<accession>A0A3P3W0Z4</accession>
<dbReference type="RefSeq" id="WP_124970563.1">
    <property type="nucleotide sequence ID" value="NZ_RQVS01000004.1"/>
</dbReference>
<name>A0A3P3W0Z4_9MICO</name>
<dbReference type="Pfam" id="PF13835">
    <property type="entry name" value="DUF4194"/>
    <property type="match status" value="1"/>
</dbReference>
<comment type="caution">
    <text evidence="2">The sequence shown here is derived from an EMBL/GenBank/DDBJ whole genome shotgun (WGS) entry which is preliminary data.</text>
</comment>
<evidence type="ECO:0000313" key="2">
    <source>
        <dbReference type="EMBL" id="RRJ87556.1"/>
    </source>
</evidence>
<reference evidence="2 3" key="1">
    <citation type="submission" date="2018-11" db="EMBL/GenBank/DDBJ databases">
        <title>YIM 102482-1 draft genome.</title>
        <authorList>
            <person name="Li G."/>
            <person name="Jiang Y."/>
        </authorList>
    </citation>
    <scope>NUCLEOTIDE SEQUENCE [LARGE SCALE GENOMIC DNA]</scope>
    <source>
        <strain evidence="2 3">YIM 102482-1</strain>
    </source>
</reference>
<dbReference type="EMBL" id="RQVS01000004">
    <property type="protein sequence ID" value="RRJ87556.1"/>
    <property type="molecule type" value="Genomic_DNA"/>
</dbReference>
<dbReference type="OrthoDB" id="3725402at2"/>
<protein>
    <submittedName>
        <fullName evidence="2">DUF4194 domain-containing protein</fullName>
    </submittedName>
</protein>
<gene>
    <name evidence="2" type="ORF">EG850_04445</name>
</gene>
<proteinExistence type="predicted"/>
<dbReference type="Proteomes" id="UP000274391">
    <property type="component" value="Unassembled WGS sequence"/>
</dbReference>
<evidence type="ECO:0000313" key="3">
    <source>
        <dbReference type="Proteomes" id="UP000274391"/>
    </source>
</evidence>
<organism evidence="2 3">
    <name type="scientific">Gulosibacter macacae</name>
    <dbReference type="NCBI Taxonomy" id="2488791"/>
    <lineage>
        <taxon>Bacteria</taxon>
        <taxon>Bacillati</taxon>
        <taxon>Actinomycetota</taxon>
        <taxon>Actinomycetes</taxon>
        <taxon>Micrococcales</taxon>
        <taxon>Microbacteriaceae</taxon>
        <taxon>Gulosibacter</taxon>
    </lineage>
</organism>
<dbReference type="InterPro" id="IPR025449">
    <property type="entry name" value="JetB"/>
</dbReference>
<dbReference type="AlphaFoldDB" id="A0A3P3W0Z4"/>
<feature type="region of interest" description="Disordered" evidence="1">
    <location>
        <begin position="1"/>
        <end position="20"/>
    </location>
</feature>
<sequence length="208" mass="23550">MSDPQPLPDDAGSTALWPGDTGTLRENSRRALLELLKGPYLSGVQRPQLWAALMVDERAIRARLHELFLDLVIDPIDEFAFTKKAETGEFSAPSALRRESLTFIDTSMLLVLRQILLTARTEQRVIIGREEINERLAVYRTGDEATFLKNLNGAWSRMHEKFRVLHKVDDERSEISPVVKFVIDERQVRALTETYAALAVSEEQDASA</sequence>
<keyword evidence="3" id="KW-1185">Reference proteome</keyword>
<evidence type="ECO:0000256" key="1">
    <source>
        <dbReference type="SAM" id="MobiDB-lite"/>
    </source>
</evidence>